<dbReference type="SMART" id="SM00345">
    <property type="entry name" value="HTH_GNTR"/>
    <property type="match status" value="1"/>
</dbReference>
<evidence type="ECO:0000256" key="2">
    <source>
        <dbReference type="ARBA" id="ARBA00023125"/>
    </source>
</evidence>
<organism evidence="5 6">
    <name type="scientific">Desulfovibrio subterraneus</name>
    <dbReference type="NCBI Taxonomy" id="2718620"/>
    <lineage>
        <taxon>Bacteria</taxon>
        <taxon>Pseudomonadati</taxon>
        <taxon>Thermodesulfobacteriota</taxon>
        <taxon>Desulfovibrionia</taxon>
        <taxon>Desulfovibrionales</taxon>
        <taxon>Desulfovibrionaceae</taxon>
        <taxon>Desulfovibrio</taxon>
    </lineage>
</organism>
<dbReference type="InterPro" id="IPR000524">
    <property type="entry name" value="Tscrpt_reg_HTH_GntR"/>
</dbReference>
<reference evidence="5 6" key="1">
    <citation type="submission" date="2020-05" db="EMBL/GenBank/DDBJ databases">
        <title>Draft genome sequence of Desulfovibrio sp. strain HN2T.</title>
        <authorList>
            <person name="Ueno A."/>
            <person name="Tamazawa S."/>
            <person name="Tamamura S."/>
            <person name="Murakami T."/>
            <person name="Kiyama T."/>
            <person name="Inomata H."/>
            <person name="Amano Y."/>
            <person name="Miyakawa K."/>
            <person name="Tamaki H."/>
            <person name="Naganuma T."/>
            <person name="Kaneko K."/>
        </authorList>
    </citation>
    <scope>NUCLEOTIDE SEQUENCE [LARGE SCALE GENOMIC DNA]</scope>
    <source>
        <strain evidence="5 6">HN2</strain>
    </source>
</reference>
<dbReference type="Gene3D" id="1.10.10.10">
    <property type="entry name" value="Winged helix-like DNA-binding domain superfamily/Winged helix DNA-binding domain"/>
    <property type="match status" value="1"/>
</dbReference>
<dbReference type="InterPro" id="IPR036388">
    <property type="entry name" value="WH-like_DNA-bd_sf"/>
</dbReference>
<dbReference type="PRINTS" id="PR00035">
    <property type="entry name" value="HTHGNTR"/>
</dbReference>
<proteinExistence type="predicted"/>
<dbReference type="InterPro" id="IPR011711">
    <property type="entry name" value="GntR_C"/>
</dbReference>
<dbReference type="PANTHER" id="PTHR43537">
    <property type="entry name" value="TRANSCRIPTIONAL REGULATOR, GNTR FAMILY"/>
    <property type="match status" value="1"/>
</dbReference>
<dbReference type="GO" id="GO:0003700">
    <property type="term" value="F:DNA-binding transcription factor activity"/>
    <property type="evidence" value="ECO:0007669"/>
    <property type="project" value="InterPro"/>
</dbReference>
<dbReference type="SUPFAM" id="SSF46785">
    <property type="entry name" value="Winged helix' DNA-binding domain"/>
    <property type="match status" value="1"/>
</dbReference>
<evidence type="ECO:0000313" key="5">
    <source>
        <dbReference type="EMBL" id="GFM32588.1"/>
    </source>
</evidence>
<dbReference type="SUPFAM" id="SSF48008">
    <property type="entry name" value="GntR ligand-binding domain-like"/>
    <property type="match status" value="1"/>
</dbReference>
<keyword evidence="1" id="KW-0805">Transcription regulation</keyword>
<keyword evidence="6" id="KW-1185">Reference proteome</keyword>
<dbReference type="PANTHER" id="PTHR43537:SF5">
    <property type="entry name" value="UXU OPERON TRANSCRIPTIONAL REGULATOR"/>
    <property type="match status" value="1"/>
</dbReference>
<evidence type="ECO:0000259" key="4">
    <source>
        <dbReference type="PROSITE" id="PS50949"/>
    </source>
</evidence>
<accession>A0A7J0BGC7</accession>
<feature type="domain" description="HTH gntR-type" evidence="4">
    <location>
        <begin position="14"/>
        <end position="82"/>
    </location>
</feature>
<dbReference type="InterPro" id="IPR008920">
    <property type="entry name" value="TF_FadR/GntR_C"/>
</dbReference>
<dbReference type="CDD" id="cd07377">
    <property type="entry name" value="WHTH_GntR"/>
    <property type="match status" value="1"/>
</dbReference>
<keyword evidence="3" id="KW-0804">Transcription</keyword>
<dbReference type="Pfam" id="PF07729">
    <property type="entry name" value="FCD"/>
    <property type="match status" value="1"/>
</dbReference>
<protein>
    <submittedName>
        <fullName evidence="5">GntR family transcriptional regulator</fullName>
    </submittedName>
</protein>
<dbReference type="GO" id="GO:0003677">
    <property type="term" value="F:DNA binding"/>
    <property type="evidence" value="ECO:0007669"/>
    <property type="project" value="UniProtKB-KW"/>
</dbReference>
<dbReference type="EMBL" id="BLVO01000012">
    <property type="protein sequence ID" value="GFM32588.1"/>
    <property type="molecule type" value="Genomic_DNA"/>
</dbReference>
<evidence type="ECO:0000256" key="3">
    <source>
        <dbReference type="ARBA" id="ARBA00023163"/>
    </source>
</evidence>
<dbReference type="Proteomes" id="UP000503840">
    <property type="component" value="Unassembled WGS sequence"/>
</dbReference>
<keyword evidence="2" id="KW-0238">DNA-binding</keyword>
<dbReference type="Gene3D" id="1.20.120.530">
    <property type="entry name" value="GntR ligand-binding domain-like"/>
    <property type="match status" value="1"/>
</dbReference>
<name>A0A7J0BGC7_9BACT</name>
<evidence type="ECO:0000256" key="1">
    <source>
        <dbReference type="ARBA" id="ARBA00023015"/>
    </source>
</evidence>
<comment type="caution">
    <text evidence="5">The sequence shown here is derived from an EMBL/GenBank/DDBJ whole genome shotgun (WGS) entry which is preliminary data.</text>
</comment>
<gene>
    <name evidence="5" type="ORF">DSM101010T_09530</name>
</gene>
<sequence>MHHMPTQSDEMRQTKIYEQVVERIRDLIDSGQIRPGDRLPSERNLAEIFKVSRSSLREAIRALQESGVLESRRGDGTYVSLPPGSDLLAPFAEVMTQQRIRLWQLFQFRQAIEPQIARLAAAERTEGHLEALRHMLDLQEKEINGGEKTGFADLHFHQLIAMATGNPLFVDVVTRAESKLAETRNEPLQTEERQITSLQSHKTIIECIERRDPDAAEEAMRAHLQIVSDIIFSEGK</sequence>
<dbReference type="Pfam" id="PF00392">
    <property type="entry name" value="GntR"/>
    <property type="match status" value="1"/>
</dbReference>
<dbReference type="AlphaFoldDB" id="A0A7J0BGC7"/>
<dbReference type="PROSITE" id="PS50949">
    <property type="entry name" value="HTH_GNTR"/>
    <property type="match status" value="1"/>
</dbReference>
<evidence type="ECO:0000313" key="6">
    <source>
        <dbReference type="Proteomes" id="UP000503840"/>
    </source>
</evidence>
<dbReference type="SMART" id="SM00895">
    <property type="entry name" value="FCD"/>
    <property type="match status" value="1"/>
</dbReference>
<dbReference type="InterPro" id="IPR036390">
    <property type="entry name" value="WH_DNA-bd_sf"/>
</dbReference>